<name>A0A2S5KNA1_9PROT</name>
<organism evidence="2 3">
    <name type="scientific">Proteobacteria bacterium 228</name>
    <dbReference type="NCBI Taxonomy" id="2083153"/>
    <lineage>
        <taxon>Bacteria</taxon>
        <taxon>Pseudomonadati</taxon>
        <taxon>Pseudomonadota</taxon>
    </lineage>
</organism>
<evidence type="ECO:0000313" key="3">
    <source>
        <dbReference type="Proteomes" id="UP000238196"/>
    </source>
</evidence>
<sequence>MFLKSLIILLVVLMLISLGSGLYFLMVDQGKAHQKRLLTSLTLRVTLAALLLLLIFYGFYTGQLHSQAPW</sequence>
<keyword evidence="1" id="KW-0472">Membrane</keyword>
<keyword evidence="1" id="KW-0812">Transmembrane</keyword>
<keyword evidence="1" id="KW-1133">Transmembrane helix</keyword>
<dbReference type="NCBIfam" id="NF033233">
    <property type="entry name" value="twin_helix"/>
    <property type="match status" value="1"/>
</dbReference>
<evidence type="ECO:0000313" key="2">
    <source>
        <dbReference type="EMBL" id="PPC76327.1"/>
    </source>
</evidence>
<reference evidence="2 3" key="1">
    <citation type="submission" date="2018-02" db="EMBL/GenBank/DDBJ databases">
        <title>novel marine gammaproteobacteria from coastal saline agro ecosystem.</title>
        <authorList>
            <person name="Krishnan R."/>
            <person name="Ramesh Kumar N."/>
        </authorList>
    </citation>
    <scope>NUCLEOTIDE SEQUENCE [LARGE SCALE GENOMIC DNA]</scope>
    <source>
        <strain evidence="2 3">228</strain>
    </source>
</reference>
<proteinExistence type="predicted"/>
<dbReference type="Pfam" id="PF11137">
    <property type="entry name" value="DUF2909"/>
    <property type="match status" value="1"/>
</dbReference>
<feature type="transmembrane region" description="Helical" evidence="1">
    <location>
        <begin position="6"/>
        <end position="25"/>
    </location>
</feature>
<dbReference type="EMBL" id="PRLP01000054">
    <property type="protein sequence ID" value="PPC76327.1"/>
    <property type="molecule type" value="Genomic_DNA"/>
</dbReference>
<accession>A0A2S5KNA1</accession>
<gene>
    <name evidence="2" type="ORF">C4K68_16205</name>
</gene>
<protein>
    <submittedName>
        <fullName evidence="2">DUF2909 domain-containing protein</fullName>
    </submittedName>
</protein>
<evidence type="ECO:0000256" key="1">
    <source>
        <dbReference type="SAM" id="Phobius"/>
    </source>
</evidence>
<dbReference type="InterPro" id="IPR021313">
    <property type="entry name" value="DUF2909"/>
</dbReference>
<feature type="transmembrane region" description="Helical" evidence="1">
    <location>
        <begin position="37"/>
        <end position="60"/>
    </location>
</feature>
<dbReference type="Proteomes" id="UP000238196">
    <property type="component" value="Unassembled WGS sequence"/>
</dbReference>
<comment type="caution">
    <text evidence="2">The sequence shown here is derived from an EMBL/GenBank/DDBJ whole genome shotgun (WGS) entry which is preliminary data.</text>
</comment>
<dbReference type="AlphaFoldDB" id="A0A2S5KNA1"/>